<organism evidence="1 2">
    <name type="scientific">Archangium lansingense</name>
    <dbReference type="NCBI Taxonomy" id="2995310"/>
    <lineage>
        <taxon>Bacteria</taxon>
        <taxon>Pseudomonadati</taxon>
        <taxon>Myxococcota</taxon>
        <taxon>Myxococcia</taxon>
        <taxon>Myxococcales</taxon>
        <taxon>Cystobacterineae</taxon>
        <taxon>Archangiaceae</taxon>
        <taxon>Archangium</taxon>
    </lineage>
</organism>
<evidence type="ECO:0000313" key="2">
    <source>
        <dbReference type="Proteomes" id="UP001207654"/>
    </source>
</evidence>
<dbReference type="Proteomes" id="UP001207654">
    <property type="component" value="Unassembled WGS sequence"/>
</dbReference>
<keyword evidence="2" id="KW-1185">Reference proteome</keyword>
<protein>
    <submittedName>
        <fullName evidence="1">Uncharacterized protein</fullName>
    </submittedName>
</protein>
<comment type="caution">
    <text evidence="1">The sequence shown here is derived from an EMBL/GenBank/DDBJ whole genome shotgun (WGS) entry which is preliminary data.</text>
</comment>
<dbReference type="RefSeq" id="WP_267534428.1">
    <property type="nucleotide sequence ID" value="NZ_JAPNKA010000001.1"/>
</dbReference>
<dbReference type="EMBL" id="JAPNKA010000001">
    <property type="protein sequence ID" value="MCY1075497.1"/>
    <property type="molecule type" value="Genomic_DNA"/>
</dbReference>
<reference evidence="1 2" key="1">
    <citation type="submission" date="2022-11" db="EMBL/GenBank/DDBJ databases">
        <title>Minimal conservation of predation-associated metabolite biosynthetic gene clusters underscores biosynthetic potential of Myxococcota including descriptions for ten novel species: Archangium lansinium sp. nov., Myxococcus landrumus sp. nov., Nannocystis bai.</title>
        <authorList>
            <person name="Ahearne A."/>
            <person name="Stevens C."/>
            <person name="Phillips K."/>
        </authorList>
    </citation>
    <scope>NUCLEOTIDE SEQUENCE [LARGE SCALE GENOMIC DNA]</scope>
    <source>
        <strain evidence="1 2">MIWBW</strain>
    </source>
</reference>
<accession>A0ABT4A1H0</accession>
<gene>
    <name evidence="1" type="ORF">OV287_13480</name>
</gene>
<sequence length="75" mass="8043">MPTPPCCRTILARSPSAEVARCSCGHIHLSLGPMTIRMDEGTLHGMWHTLGDALRALSPAPETHPEPATTGGWKQ</sequence>
<proteinExistence type="predicted"/>
<evidence type="ECO:0000313" key="1">
    <source>
        <dbReference type="EMBL" id="MCY1075497.1"/>
    </source>
</evidence>
<name>A0ABT4A1H0_9BACT</name>